<dbReference type="CDD" id="cd05233">
    <property type="entry name" value="SDR_c"/>
    <property type="match status" value="1"/>
</dbReference>
<dbReference type="RefSeq" id="WP_167534094.1">
    <property type="nucleotide sequence ID" value="NZ_BJMN01000016.1"/>
</dbReference>
<dbReference type="InterPro" id="IPR002347">
    <property type="entry name" value="SDR_fam"/>
</dbReference>
<dbReference type="PANTHER" id="PTHR44196:SF1">
    <property type="entry name" value="DEHYDROGENASE_REDUCTASE SDR FAMILY MEMBER 7B"/>
    <property type="match status" value="1"/>
</dbReference>
<dbReference type="Gene3D" id="3.40.50.720">
    <property type="entry name" value="NAD(P)-binding Rossmann-like Domain"/>
    <property type="match status" value="1"/>
</dbReference>
<evidence type="ECO:0000256" key="1">
    <source>
        <dbReference type="ARBA" id="ARBA00006484"/>
    </source>
</evidence>
<dbReference type="PANTHER" id="PTHR44196">
    <property type="entry name" value="DEHYDROGENASE/REDUCTASE SDR FAMILY MEMBER 7B"/>
    <property type="match status" value="1"/>
</dbReference>
<evidence type="ECO:0000313" key="4">
    <source>
        <dbReference type="Proteomes" id="UP000315226"/>
    </source>
</evidence>
<comment type="caution">
    <text evidence="3">The sequence shown here is derived from an EMBL/GenBank/DDBJ whole genome shotgun (WGS) entry which is preliminary data.</text>
</comment>
<sequence length="221" mass="22451">MDVVEAGVLVVGATGAIGGQTAGQLAESGAATALAGRNRDRLKERASALGGSPWRTFEAHDLDSCAQLAPWAKATLGGLDVLVVAIGVAGFGSAVEVPDTSAEHLFTVNALAPMAVVRGSLGVLSPGGVVAVVTGEIVDRPARGMADYAAAKAALATWLGVAGREARRDRLEVMDVRMPHLDTAFAAHPAVGTAPALRPGSDPVEAVHEHIVLPILHALGR</sequence>
<proteinExistence type="inferred from homology"/>
<dbReference type="Proteomes" id="UP000315226">
    <property type="component" value="Unassembled WGS sequence"/>
</dbReference>
<protein>
    <recommendedName>
        <fullName evidence="5">Oxidoreductase</fullName>
    </recommendedName>
</protein>
<dbReference type="EMBL" id="BJMN01000016">
    <property type="protein sequence ID" value="GEB57287.1"/>
    <property type="molecule type" value="Genomic_DNA"/>
</dbReference>
<dbReference type="AlphaFoldDB" id="A0A4Y3RKQ1"/>
<accession>A0A4Y3RKQ1</accession>
<dbReference type="Pfam" id="PF00106">
    <property type="entry name" value="adh_short"/>
    <property type="match status" value="1"/>
</dbReference>
<dbReference type="GO" id="GO:0016491">
    <property type="term" value="F:oxidoreductase activity"/>
    <property type="evidence" value="ECO:0007669"/>
    <property type="project" value="UniProtKB-KW"/>
</dbReference>
<name>A0A4Y3RKQ1_9ACTN</name>
<evidence type="ECO:0008006" key="5">
    <source>
        <dbReference type="Google" id="ProtNLM"/>
    </source>
</evidence>
<dbReference type="GO" id="GO:0016020">
    <property type="term" value="C:membrane"/>
    <property type="evidence" value="ECO:0007669"/>
    <property type="project" value="TreeGrafter"/>
</dbReference>
<evidence type="ECO:0000313" key="3">
    <source>
        <dbReference type="EMBL" id="GEB57287.1"/>
    </source>
</evidence>
<organism evidence="3 4">
    <name type="scientific">Streptomyces gardneri</name>
    <dbReference type="NCBI Taxonomy" id="66892"/>
    <lineage>
        <taxon>Bacteria</taxon>
        <taxon>Bacillati</taxon>
        <taxon>Actinomycetota</taxon>
        <taxon>Actinomycetes</taxon>
        <taxon>Kitasatosporales</taxon>
        <taxon>Streptomycetaceae</taxon>
        <taxon>Streptomyces</taxon>
    </lineage>
</organism>
<dbReference type="SUPFAM" id="SSF51735">
    <property type="entry name" value="NAD(P)-binding Rossmann-fold domains"/>
    <property type="match status" value="1"/>
</dbReference>
<evidence type="ECO:0000256" key="2">
    <source>
        <dbReference type="ARBA" id="ARBA00023002"/>
    </source>
</evidence>
<gene>
    <name evidence="3" type="ORF">SGA01_28920</name>
</gene>
<comment type="similarity">
    <text evidence="1">Belongs to the short-chain dehydrogenases/reductases (SDR) family.</text>
</comment>
<reference evidence="3 4" key="1">
    <citation type="submission" date="2019-06" db="EMBL/GenBank/DDBJ databases">
        <title>Whole genome shotgun sequence of Streptomyces gardneri NBRC 12865.</title>
        <authorList>
            <person name="Hosoyama A."/>
            <person name="Uohara A."/>
            <person name="Ohji S."/>
            <person name="Ichikawa N."/>
        </authorList>
    </citation>
    <scope>NUCLEOTIDE SEQUENCE [LARGE SCALE GENOMIC DNA]</scope>
    <source>
        <strain evidence="3 4">NBRC 12865</strain>
    </source>
</reference>
<dbReference type="InterPro" id="IPR036291">
    <property type="entry name" value="NAD(P)-bd_dom_sf"/>
</dbReference>
<keyword evidence="4" id="KW-1185">Reference proteome</keyword>
<keyword evidence="2" id="KW-0560">Oxidoreductase</keyword>